<dbReference type="InParanoid" id="B9TBX3"/>
<evidence type="ECO:0000313" key="2">
    <source>
        <dbReference type="Proteomes" id="UP000008311"/>
    </source>
</evidence>
<dbReference type="InterPro" id="IPR037224">
    <property type="entry name" value="PapC_N_sf"/>
</dbReference>
<dbReference type="PROSITE" id="PS01151">
    <property type="entry name" value="FIMBRIAL_USHER"/>
    <property type="match status" value="1"/>
</dbReference>
<proteinExistence type="predicted"/>
<organism evidence="1 2">
    <name type="scientific">Ricinus communis</name>
    <name type="common">Castor bean</name>
    <dbReference type="NCBI Taxonomy" id="3988"/>
    <lineage>
        <taxon>Eukaryota</taxon>
        <taxon>Viridiplantae</taxon>
        <taxon>Streptophyta</taxon>
        <taxon>Embryophyta</taxon>
        <taxon>Tracheophyta</taxon>
        <taxon>Spermatophyta</taxon>
        <taxon>Magnoliopsida</taxon>
        <taxon>eudicotyledons</taxon>
        <taxon>Gunneridae</taxon>
        <taxon>Pentapetalae</taxon>
        <taxon>rosids</taxon>
        <taxon>fabids</taxon>
        <taxon>Malpighiales</taxon>
        <taxon>Euphorbiaceae</taxon>
        <taxon>Acalyphoideae</taxon>
        <taxon>Acalypheae</taxon>
        <taxon>Ricinus</taxon>
    </lineage>
</organism>
<dbReference type="eggNOG" id="ENOG502SKJ8">
    <property type="taxonomic scope" value="Eukaryota"/>
</dbReference>
<dbReference type="Gene3D" id="2.60.40.3110">
    <property type="match status" value="1"/>
</dbReference>
<dbReference type="PANTHER" id="PTHR30451">
    <property type="entry name" value="OUTER MEMBRANE USHER PROTEIN"/>
    <property type="match status" value="1"/>
</dbReference>
<feature type="non-terminal residue" evidence="1">
    <location>
        <position position="561"/>
    </location>
</feature>
<dbReference type="InterPro" id="IPR000015">
    <property type="entry name" value="Fimb_usher"/>
</dbReference>
<name>B9TBX3_RICCO</name>
<dbReference type="GO" id="GO:0016020">
    <property type="term" value="C:membrane"/>
    <property type="evidence" value="ECO:0007669"/>
    <property type="project" value="InterPro"/>
</dbReference>
<keyword evidence="2" id="KW-1185">Reference proteome</keyword>
<dbReference type="Proteomes" id="UP000008311">
    <property type="component" value="Unassembled WGS sequence"/>
</dbReference>
<evidence type="ECO:0008006" key="3">
    <source>
        <dbReference type="Google" id="ProtNLM"/>
    </source>
</evidence>
<sequence length="561" mass="59555">MLCYWPCHSRAHDSRAGSAPWTVSMLDVAVNDESYPVTHVWQDATGAELLVPVARLREWRLRVPERLEPVVLHDEPCLALASLPGVRWKIDTRAQRLVIDADPAALTTTEIAATRAPARTTGAAAQRGTGAFMNYDLTAMRTGGGSAAHAGGFFDLVGFGSLGTFSQSWIAANTPLVSHLLRLDSTWSMDQPVSMRTIRVGDTVSQSTPWGTSYRFAGIQVMSNFGTRPEIGTIPLPSIGGEAALPSVAQLYVNGALQGQQKLPSGPFVINNIPVVTGQGQIQLVVTDVLGHQQLISAPFYNAATLLKSGLTQYSFEAGLLRNNYGQRSADYGTPVISATYRRGMTDDWTARMHTDVTSRSAMSGADSSFALPFASINIGAAVSDQLHPAPGLANVGYAGTVSVQRNLHYLSVQFSAFAASLSFVPPGISNVQNLSRRQLTGTGSYSFGRAGNLSVTYAALAYARQSATSLASIGYSMAIGDNGYLNAGISRQFGASGARSVSLLYTRPLSDHGLYASAGFLGTYGDADSDSRSAYGELVQPLPLGDGVGYHLRADSARNT</sequence>
<dbReference type="STRING" id="3988.B9TBX3"/>
<dbReference type="EMBL" id="EQ976826">
    <property type="protein sequence ID" value="EEF26641.1"/>
    <property type="molecule type" value="Genomic_DNA"/>
</dbReference>
<dbReference type="InterPro" id="IPR018030">
    <property type="entry name" value="Fimbrial_membr_usher_CS"/>
</dbReference>
<evidence type="ECO:0000313" key="1">
    <source>
        <dbReference type="EMBL" id="EEF26641.1"/>
    </source>
</evidence>
<gene>
    <name evidence="1" type="ORF">RCOM_0213770</name>
</gene>
<accession>B9TBX3</accession>
<dbReference type="AlphaFoldDB" id="B9TBX3"/>
<dbReference type="SUPFAM" id="SSF141729">
    <property type="entry name" value="FimD N-terminal domain-like"/>
    <property type="match status" value="1"/>
</dbReference>
<protein>
    <recommendedName>
        <fullName evidence="3">Fimbrial biogenesis outer membrane usher protein</fullName>
    </recommendedName>
</protein>
<dbReference type="Pfam" id="PF00577">
    <property type="entry name" value="Usher"/>
    <property type="match status" value="1"/>
</dbReference>
<reference evidence="2" key="1">
    <citation type="journal article" date="2010" name="Nat. Biotechnol.">
        <title>Draft genome sequence of the oilseed species Ricinus communis.</title>
        <authorList>
            <person name="Chan A.P."/>
            <person name="Crabtree J."/>
            <person name="Zhao Q."/>
            <person name="Lorenzi H."/>
            <person name="Orvis J."/>
            <person name="Puiu D."/>
            <person name="Melake-Berhan A."/>
            <person name="Jones K.M."/>
            <person name="Redman J."/>
            <person name="Chen G."/>
            <person name="Cahoon E.B."/>
            <person name="Gedil M."/>
            <person name="Stanke M."/>
            <person name="Haas B.J."/>
            <person name="Wortman J.R."/>
            <person name="Fraser-Liggett C.M."/>
            <person name="Ravel J."/>
            <person name="Rabinowicz P.D."/>
        </authorList>
    </citation>
    <scope>NUCLEOTIDE SEQUENCE [LARGE SCALE GENOMIC DNA]</scope>
    <source>
        <strain evidence="2">cv. Hale</strain>
    </source>
</reference>
<dbReference type="PANTHER" id="PTHR30451:SF5">
    <property type="entry name" value="SLR0019 PROTEIN"/>
    <property type="match status" value="1"/>
</dbReference>
<dbReference type="GO" id="GO:0015473">
    <property type="term" value="F:fimbrial usher porin activity"/>
    <property type="evidence" value="ECO:0007669"/>
    <property type="project" value="InterPro"/>
</dbReference>